<gene>
    <name evidence="1" type="ORF">MNB_SV-8-261</name>
</gene>
<evidence type="ECO:0000313" key="1">
    <source>
        <dbReference type="EMBL" id="SFV59156.1"/>
    </source>
</evidence>
<reference evidence="1" key="1">
    <citation type="submission" date="2016-10" db="EMBL/GenBank/DDBJ databases">
        <authorList>
            <person name="de Groot N.N."/>
        </authorList>
    </citation>
    <scope>NUCLEOTIDE SEQUENCE</scope>
</reference>
<dbReference type="PROSITE" id="PS51257">
    <property type="entry name" value="PROKAR_LIPOPROTEIN"/>
    <property type="match status" value="1"/>
</dbReference>
<protein>
    <recommendedName>
        <fullName evidence="2">Lipoprotein</fullName>
    </recommendedName>
</protein>
<dbReference type="AlphaFoldDB" id="A0A1W1C073"/>
<name>A0A1W1C073_9ZZZZ</name>
<evidence type="ECO:0008006" key="2">
    <source>
        <dbReference type="Google" id="ProtNLM"/>
    </source>
</evidence>
<sequence>MKCFILFFLTLFFLTACTPGIGIGVGGFAASGNGVAASEIHADSQTGVHGSVAMGTDINL</sequence>
<proteinExistence type="predicted"/>
<dbReference type="EMBL" id="FPHD01000049">
    <property type="protein sequence ID" value="SFV59156.1"/>
    <property type="molecule type" value="Genomic_DNA"/>
</dbReference>
<accession>A0A1W1C073</accession>
<organism evidence="1">
    <name type="scientific">hydrothermal vent metagenome</name>
    <dbReference type="NCBI Taxonomy" id="652676"/>
    <lineage>
        <taxon>unclassified sequences</taxon>
        <taxon>metagenomes</taxon>
        <taxon>ecological metagenomes</taxon>
    </lineage>
</organism>